<name>A0ABR4MUY5_9FUNG</name>
<feature type="coiled-coil region" evidence="2">
    <location>
        <begin position="493"/>
        <end position="555"/>
    </location>
</feature>
<comment type="caution">
    <text evidence="5">The sequence shown here is derived from an EMBL/GenBank/DDBJ whole genome shotgun (WGS) entry which is preliminary data.</text>
</comment>
<dbReference type="Pfam" id="PF21771">
    <property type="entry name" value="CFAP58_CC"/>
    <property type="match status" value="1"/>
</dbReference>
<protein>
    <recommendedName>
        <fullName evidence="4">Cilia- and flagella-associated protein 58 central coiled coil domain-containing protein</fullName>
    </recommendedName>
</protein>
<dbReference type="InterPro" id="IPR049270">
    <property type="entry name" value="CFAP58_CC"/>
</dbReference>
<keyword evidence="6" id="KW-1185">Reference proteome</keyword>
<evidence type="ECO:0000313" key="5">
    <source>
        <dbReference type="EMBL" id="KAL2911092.1"/>
    </source>
</evidence>
<evidence type="ECO:0000259" key="4">
    <source>
        <dbReference type="Pfam" id="PF21771"/>
    </source>
</evidence>
<proteinExistence type="predicted"/>
<feature type="region of interest" description="Disordered" evidence="3">
    <location>
        <begin position="1"/>
        <end position="24"/>
    </location>
</feature>
<organism evidence="5 6">
    <name type="scientific">Polyrhizophydium stewartii</name>
    <dbReference type="NCBI Taxonomy" id="2732419"/>
    <lineage>
        <taxon>Eukaryota</taxon>
        <taxon>Fungi</taxon>
        <taxon>Fungi incertae sedis</taxon>
        <taxon>Chytridiomycota</taxon>
        <taxon>Chytridiomycota incertae sedis</taxon>
        <taxon>Chytridiomycetes</taxon>
        <taxon>Rhizophydiales</taxon>
        <taxon>Rhizophydiales incertae sedis</taxon>
        <taxon>Polyrhizophydium</taxon>
    </lineage>
</organism>
<feature type="domain" description="Cilia- and flagella-associated protein 58 central coiled coil" evidence="4">
    <location>
        <begin position="427"/>
        <end position="728"/>
    </location>
</feature>
<dbReference type="PANTHER" id="PTHR32083">
    <property type="entry name" value="CILIA AND FLAGELLA-ASSOCIATED PROTEIN 58-RELATED"/>
    <property type="match status" value="1"/>
</dbReference>
<dbReference type="PANTHER" id="PTHR32083:SF0">
    <property type="entry name" value="CILIA AND FLAGELLA-ASSOCIATED PROTEIN 58"/>
    <property type="match status" value="1"/>
</dbReference>
<feature type="compositionally biased region" description="Low complexity" evidence="3">
    <location>
        <begin position="15"/>
        <end position="24"/>
    </location>
</feature>
<sequence>MQGSHPVLASQQTDQAGGSAVASAQSETVLRGAGLAATAQAGGADTSGGTPAPLDGSEIVAARKEKEMWEAEFAKMQHEFLEIKSEADSAEDTFFRFASEYKKVFRALERTQSHASELFVQFEEIQREFLSNVEQQADGVKALDHDQQTLRTLRQQIKRAEQMLEQSNKREDLAKNDLRQLKHDITSLTTTIKQGVGLSAVQERTINNLVAAKEQMTKELENELEKIVTLRNSLTEISESIKITENQKRDFEREIFSLKEKNVNKKMEIDTELRNKDRLDRELRELRVIVTVKSQEVQSKQDAVNRATEDIAVIENQIRQQKQMIEKLLRDQESLGTRTVKLQQDYDEQMSQTSQLMDENETAMNELKLKEKELASHKAEVKKVTRIKEALLKKNRLLEEQKIQAEMERKAIRSENDALMVAVDRLHRQVEVMKKNIDDLSREKDILSGNFLKAQSETQKLTNLVILQKQQRYNIELEVAQFRKETLEHTKEARRIEVERDEYIAEAARMQAQCVNGLHELKEQELKIFEFKRQMSQSEAKLKHQQNLYEAVQSERNLHSKHLIESQSEIAEMKRKLKIMNFQINGYKDDINSKEATLTRENEEHVKLKKDIDQIKDEIKKLKNQNELAQAYIRSQLAEEVKLDQFVKEAEVERARQENALQVLISERDNLSAQLIRRNDELTHVYDKIKTQQLALLRGELYYKEKLKIIAQLRGEIHETRQLSEMLAEATSGLDGMSKTIVRLQSEVMQEQMRVKALEQELENPINVHRWRKLEGSNPQAFDMIQLLHTLQKKLIVKNKEDKEKEEFIKVQEELYLHLKQMLAKQVGPEAIEQISELEAQLKQKHVQLRHMDTELNMYQAQVREYKYSIGQLDSLLAGYKKQFLELYRQRVELMRSGAAPQARIASKPDLVAQPGFPAASAASDASATAAASAEPKYLPMLPEKDTGAASLENVRNNASEVNAIEPHGLGSIPILEEAAEEEAIELVAESADGGKETK</sequence>
<evidence type="ECO:0000313" key="6">
    <source>
        <dbReference type="Proteomes" id="UP001527925"/>
    </source>
</evidence>
<feature type="coiled-coil region" evidence="2">
    <location>
        <begin position="143"/>
        <end position="450"/>
    </location>
</feature>
<feature type="compositionally biased region" description="Polar residues" evidence="3">
    <location>
        <begin position="1"/>
        <end position="14"/>
    </location>
</feature>
<accession>A0ABR4MUY5</accession>
<reference evidence="5 6" key="1">
    <citation type="submission" date="2023-09" db="EMBL/GenBank/DDBJ databases">
        <title>Pangenome analysis of Batrachochytrium dendrobatidis and related Chytrids.</title>
        <authorList>
            <person name="Yacoub M.N."/>
            <person name="Stajich J.E."/>
            <person name="James T.Y."/>
        </authorList>
    </citation>
    <scope>NUCLEOTIDE SEQUENCE [LARGE SCALE GENOMIC DNA]</scope>
    <source>
        <strain evidence="5 6">JEL0888</strain>
    </source>
</reference>
<evidence type="ECO:0000256" key="3">
    <source>
        <dbReference type="SAM" id="MobiDB-lite"/>
    </source>
</evidence>
<keyword evidence="1 2" id="KW-0175">Coiled coil</keyword>
<evidence type="ECO:0000256" key="2">
    <source>
        <dbReference type="SAM" id="Coils"/>
    </source>
</evidence>
<gene>
    <name evidence="5" type="ORF">HK105_209456</name>
</gene>
<dbReference type="EMBL" id="JADGIZ020000183">
    <property type="protein sequence ID" value="KAL2911092.1"/>
    <property type="molecule type" value="Genomic_DNA"/>
</dbReference>
<dbReference type="Proteomes" id="UP001527925">
    <property type="component" value="Unassembled WGS sequence"/>
</dbReference>
<evidence type="ECO:0000256" key="1">
    <source>
        <dbReference type="ARBA" id="ARBA00023054"/>
    </source>
</evidence>
<feature type="coiled-coil region" evidence="2">
    <location>
        <begin position="584"/>
        <end position="674"/>
    </location>
</feature>